<protein>
    <submittedName>
        <fullName evidence="1">Uncharacterized protein</fullName>
    </submittedName>
</protein>
<name>A0A653K0L4_9GAMM</name>
<dbReference type="AlphaFoldDB" id="A0A653K0L4"/>
<accession>A0A653K0L4</accession>
<organism evidence="1 2">
    <name type="scientific">Acinetobacter proteolyticus</name>
    <dbReference type="NCBI Taxonomy" id="1776741"/>
    <lineage>
        <taxon>Bacteria</taxon>
        <taxon>Pseudomonadati</taxon>
        <taxon>Pseudomonadota</taxon>
        <taxon>Gammaproteobacteria</taxon>
        <taxon>Moraxellales</taxon>
        <taxon>Moraxellaceae</taxon>
        <taxon>Acinetobacter</taxon>
    </lineage>
</organism>
<evidence type="ECO:0000313" key="2">
    <source>
        <dbReference type="Proteomes" id="UP000430404"/>
    </source>
</evidence>
<dbReference type="Proteomes" id="UP000430404">
    <property type="component" value="Unassembled WGS sequence"/>
</dbReference>
<reference evidence="1 2" key="1">
    <citation type="submission" date="2019-10" db="EMBL/GenBank/DDBJ databases">
        <authorList>
            <person name="Karimi E."/>
        </authorList>
    </citation>
    <scope>NUCLEOTIDE SEQUENCE [LARGE SCALE GENOMIC DNA]</scope>
    <source>
        <strain evidence="1">Acinetobacter sp. 8BE</strain>
    </source>
</reference>
<gene>
    <name evidence="1" type="ORF">ACI8B_100092</name>
</gene>
<evidence type="ECO:0000313" key="1">
    <source>
        <dbReference type="EMBL" id="VXA53850.1"/>
    </source>
</evidence>
<sequence length="40" mass="4791">MKQMSNPKLNLRKKNWLRSVEHCHRLLACLSHHSILRHSS</sequence>
<dbReference type="EMBL" id="CABWKZ010000002">
    <property type="protein sequence ID" value="VXA53850.1"/>
    <property type="molecule type" value="Genomic_DNA"/>
</dbReference>
<proteinExistence type="predicted"/>